<evidence type="ECO:0000313" key="1">
    <source>
        <dbReference type="EMBL" id="RZF33423.1"/>
    </source>
</evidence>
<dbReference type="EMBL" id="QKKF02034075">
    <property type="protein sequence ID" value="RZF33423.1"/>
    <property type="molecule type" value="Genomic_DNA"/>
</dbReference>
<dbReference type="Proteomes" id="UP000291343">
    <property type="component" value="Unassembled WGS sequence"/>
</dbReference>
<gene>
    <name evidence="1" type="ORF">LSTR_LSTR009614</name>
</gene>
<reference evidence="1 2" key="1">
    <citation type="journal article" date="2017" name="Gigascience">
        <title>Genome sequence of the small brown planthopper, Laodelphax striatellus.</title>
        <authorList>
            <person name="Zhu J."/>
            <person name="Jiang F."/>
            <person name="Wang X."/>
            <person name="Yang P."/>
            <person name="Bao Y."/>
            <person name="Zhao W."/>
            <person name="Wang W."/>
            <person name="Lu H."/>
            <person name="Wang Q."/>
            <person name="Cui N."/>
            <person name="Li J."/>
            <person name="Chen X."/>
            <person name="Luo L."/>
            <person name="Yu J."/>
            <person name="Kang L."/>
            <person name="Cui F."/>
        </authorList>
    </citation>
    <scope>NUCLEOTIDE SEQUENCE [LARGE SCALE GENOMIC DNA]</scope>
    <source>
        <strain evidence="1">Lst14</strain>
    </source>
</reference>
<evidence type="ECO:0000313" key="2">
    <source>
        <dbReference type="Proteomes" id="UP000291343"/>
    </source>
</evidence>
<keyword evidence="2" id="KW-1185">Reference proteome</keyword>
<accession>A0A482WIV2</accession>
<name>A0A482WIV2_LAOST</name>
<dbReference type="AlphaFoldDB" id="A0A482WIV2"/>
<dbReference type="InParanoid" id="A0A482WIV2"/>
<comment type="caution">
    <text evidence="1">The sequence shown here is derived from an EMBL/GenBank/DDBJ whole genome shotgun (WGS) entry which is preliminary data.</text>
</comment>
<dbReference type="SMR" id="A0A482WIV2"/>
<protein>
    <submittedName>
        <fullName evidence="1">Uncharacterized protein</fullName>
    </submittedName>
</protein>
<proteinExistence type="predicted"/>
<sequence length="82" mass="9244">MRIEYIFLFESADLVARANSSHILQFPTTVVDTRSPKTVSRSEDSPSDFFCRRDLFRRLIGSHLTQCFLAPGHQSADLVALG</sequence>
<organism evidence="1 2">
    <name type="scientific">Laodelphax striatellus</name>
    <name type="common">Small brown planthopper</name>
    <name type="synonym">Delphax striatella</name>
    <dbReference type="NCBI Taxonomy" id="195883"/>
    <lineage>
        <taxon>Eukaryota</taxon>
        <taxon>Metazoa</taxon>
        <taxon>Ecdysozoa</taxon>
        <taxon>Arthropoda</taxon>
        <taxon>Hexapoda</taxon>
        <taxon>Insecta</taxon>
        <taxon>Pterygota</taxon>
        <taxon>Neoptera</taxon>
        <taxon>Paraneoptera</taxon>
        <taxon>Hemiptera</taxon>
        <taxon>Auchenorrhyncha</taxon>
        <taxon>Fulgoroidea</taxon>
        <taxon>Delphacidae</taxon>
        <taxon>Criomorphinae</taxon>
        <taxon>Laodelphax</taxon>
    </lineage>
</organism>